<dbReference type="eggNOG" id="COG3181">
    <property type="taxonomic scope" value="Bacteria"/>
</dbReference>
<dbReference type="Gene3D" id="3.40.190.150">
    <property type="entry name" value="Bordetella uptake gene, domain 1"/>
    <property type="match status" value="1"/>
</dbReference>
<dbReference type="PANTHER" id="PTHR42928">
    <property type="entry name" value="TRICARBOXYLATE-BINDING PROTEIN"/>
    <property type="match status" value="1"/>
</dbReference>
<evidence type="ECO:0000256" key="1">
    <source>
        <dbReference type="ARBA" id="ARBA00006987"/>
    </source>
</evidence>
<evidence type="ECO:0000313" key="3">
    <source>
        <dbReference type="Proteomes" id="UP000185494"/>
    </source>
</evidence>
<dbReference type="PIRSF" id="PIRSF017082">
    <property type="entry name" value="YflP"/>
    <property type="match status" value="1"/>
</dbReference>
<dbReference type="Proteomes" id="UP000185494">
    <property type="component" value="Chromosome 1"/>
</dbReference>
<sequence length="324" mass="33774">MSIRRRTLLHTPLLAVPFVTLRRAGAQTADFPSHAVRVIVPYTPGGSADIAARLLAEPLAKQWGQPVVVENRAGANGIIGTDVVAKAPPDGHTLAMISVNHAVNVPLYTTPFDTLKDLTALTVVYSVPLLLVAAPDFPASTPQQLAELARRKEGSISFAGTGGAVHLAAEMFAARAGAKMTHVPYRGSTAAHPDLMAGRVDVMFDPLPSVLGHVQAGKLKVLATTSAQRLPGLPDVPTVAESGFPGFEAATWGALIGPARIPAPVAQRIAADAAAQLQVPAVRERFGTLGATIVGSNPEEAQRFVAAEVAKWSEVAKSAGIEKQ</sequence>
<dbReference type="Gene3D" id="3.40.190.10">
    <property type="entry name" value="Periplasmic binding protein-like II"/>
    <property type="match status" value="1"/>
</dbReference>
<accession>A0A1L7AF23</accession>
<protein>
    <recommendedName>
        <fullName evidence="4">Argininosuccinate lyase</fullName>
    </recommendedName>
</protein>
<dbReference type="KEGG" id="rgi:RGI145_10095"/>
<reference evidence="2 3" key="1">
    <citation type="submission" date="2016-05" db="EMBL/GenBank/DDBJ databases">
        <title>Complete Genome and Methylome Analysis of Psychrotrophic Bacterial Isolates from Antarctic Lake Untersee.</title>
        <authorList>
            <person name="Fomenkov A."/>
            <person name="Akimov V.N."/>
            <person name="Vasilyeva L.V."/>
            <person name="Andersen D."/>
            <person name="Vincze T."/>
            <person name="Roberts R.J."/>
        </authorList>
    </citation>
    <scope>NUCLEOTIDE SEQUENCE [LARGE SCALE GENOMIC DNA]</scope>
    <source>
        <strain evidence="2 3">U14-5</strain>
    </source>
</reference>
<dbReference type="InterPro" id="IPR042100">
    <property type="entry name" value="Bug_dom1"/>
</dbReference>
<comment type="similarity">
    <text evidence="1">Belongs to the UPF0065 (bug) family.</text>
</comment>
<name>A0A1L7AF23_9PROT</name>
<proteinExistence type="inferred from homology"/>
<dbReference type="CDD" id="cd13578">
    <property type="entry name" value="PBP2_Bug27"/>
    <property type="match status" value="1"/>
</dbReference>
<organism evidence="2 3">
    <name type="scientific">Roseomonas gilardii</name>
    <dbReference type="NCBI Taxonomy" id="257708"/>
    <lineage>
        <taxon>Bacteria</taxon>
        <taxon>Pseudomonadati</taxon>
        <taxon>Pseudomonadota</taxon>
        <taxon>Alphaproteobacteria</taxon>
        <taxon>Acetobacterales</taxon>
        <taxon>Roseomonadaceae</taxon>
        <taxon>Roseomonas</taxon>
    </lineage>
</organism>
<evidence type="ECO:0000313" key="2">
    <source>
        <dbReference type="EMBL" id="APT57394.1"/>
    </source>
</evidence>
<evidence type="ECO:0008006" key="4">
    <source>
        <dbReference type="Google" id="ProtNLM"/>
    </source>
</evidence>
<dbReference type="STRING" id="257708.RGI145_10095"/>
<dbReference type="AlphaFoldDB" id="A0A1L7AF23"/>
<dbReference type="EMBL" id="CP015583">
    <property type="protein sequence ID" value="APT57394.1"/>
    <property type="molecule type" value="Genomic_DNA"/>
</dbReference>
<gene>
    <name evidence="2" type="ORF">RGI145_10095</name>
</gene>
<dbReference type="SUPFAM" id="SSF53850">
    <property type="entry name" value="Periplasmic binding protein-like II"/>
    <property type="match status" value="1"/>
</dbReference>
<dbReference type="RefSeq" id="WP_075798239.1">
    <property type="nucleotide sequence ID" value="NZ_CP015583.1"/>
</dbReference>
<dbReference type="InterPro" id="IPR005064">
    <property type="entry name" value="BUG"/>
</dbReference>
<dbReference type="Pfam" id="PF03401">
    <property type="entry name" value="TctC"/>
    <property type="match status" value="1"/>
</dbReference>
<dbReference type="PANTHER" id="PTHR42928:SF5">
    <property type="entry name" value="BLR1237 PROTEIN"/>
    <property type="match status" value="1"/>
</dbReference>